<gene>
    <name evidence="1" type="ORF">Ctob_002007</name>
</gene>
<name>A0A0M0JBB9_9EUKA</name>
<comment type="caution">
    <text evidence="1">The sequence shown here is derived from an EMBL/GenBank/DDBJ whole genome shotgun (WGS) entry which is preliminary data.</text>
</comment>
<reference evidence="2" key="1">
    <citation type="journal article" date="2015" name="PLoS Genet.">
        <title>Genome Sequence and Transcriptome Analyses of Chrysochromulina tobin: Metabolic Tools for Enhanced Algal Fitness in the Prominent Order Prymnesiales (Haptophyceae).</title>
        <authorList>
            <person name="Hovde B.T."/>
            <person name="Deodato C.R."/>
            <person name="Hunsperger H.M."/>
            <person name="Ryken S.A."/>
            <person name="Yost W."/>
            <person name="Jha R.K."/>
            <person name="Patterson J."/>
            <person name="Monnat R.J. Jr."/>
            <person name="Barlow S.B."/>
            <person name="Starkenburg S.R."/>
            <person name="Cattolico R.A."/>
        </authorList>
    </citation>
    <scope>NUCLEOTIDE SEQUENCE</scope>
    <source>
        <strain evidence="2">CCMP291</strain>
    </source>
</reference>
<feature type="non-terminal residue" evidence="1">
    <location>
        <position position="81"/>
    </location>
</feature>
<keyword evidence="2" id="KW-1185">Reference proteome</keyword>
<dbReference type="EMBL" id="JWZX01003186">
    <property type="protein sequence ID" value="KOO23498.1"/>
    <property type="molecule type" value="Genomic_DNA"/>
</dbReference>
<dbReference type="Proteomes" id="UP000037460">
    <property type="component" value="Unassembled WGS sequence"/>
</dbReference>
<protein>
    <submittedName>
        <fullName evidence="1">Uncharacterized protein</fullName>
    </submittedName>
</protein>
<accession>A0A0M0JBB9</accession>
<evidence type="ECO:0000313" key="1">
    <source>
        <dbReference type="EMBL" id="KOO23498.1"/>
    </source>
</evidence>
<evidence type="ECO:0000313" key="2">
    <source>
        <dbReference type="Proteomes" id="UP000037460"/>
    </source>
</evidence>
<dbReference type="AlphaFoldDB" id="A0A0M0JBB9"/>
<organism evidence="1 2">
    <name type="scientific">Chrysochromulina tobinii</name>
    <dbReference type="NCBI Taxonomy" id="1460289"/>
    <lineage>
        <taxon>Eukaryota</taxon>
        <taxon>Haptista</taxon>
        <taxon>Haptophyta</taxon>
        <taxon>Prymnesiophyceae</taxon>
        <taxon>Prymnesiales</taxon>
        <taxon>Chrysochromulinaceae</taxon>
        <taxon>Chrysochromulina</taxon>
    </lineage>
</organism>
<sequence>MPMWSTRCSTFTSRRGVDHLSDWAIDLTHARARLEEGQQEIQRGHEDVAADLFAAKSSTSRWSEAQKASAERVHEFRGGSI</sequence>
<proteinExistence type="predicted"/>